<accession>A0A9X1FPK7</accession>
<dbReference type="RefSeq" id="WP_219052502.1">
    <property type="nucleotide sequence ID" value="NZ_JAHWDP010000003.1"/>
</dbReference>
<dbReference type="EMBL" id="JAHWDP010000003">
    <property type="protein sequence ID" value="MBW2938063.1"/>
    <property type="molecule type" value="Genomic_DNA"/>
</dbReference>
<dbReference type="AlphaFoldDB" id="A0A9X1FPK7"/>
<proteinExistence type="predicted"/>
<evidence type="ECO:0000313" key="1">
    <source>
        <dbReference type="EMBL" id="MBW2938063.1"/>
    </source>
</evidence>
<name>A0A9X1FPK7_9FLAO</name>
<dbReference type="PROSITE" id="PS51257">
    <property type="entry name" value="PROKAR_LIPOPROTEIN"/>
    <property type="match status" value="1"/>
</dbReference>
<organism evidence="1 2">
    <name type="scientific">Halomarinibacterium sedimenti</name>
    <dbReference type="NCBI Taxonomy" id="2857106"/>
    <lineage>
        <taxon>Bacteria</taxon>
        <taxon>Pseudomonadati</taxon>
        <taxon>Bacteroidota</taxon>
        <taxon>Flavobacteriia</taxon>
        <taxon>Flavobacteriales</taxon>
        <taxon>Flavobacteriaceae</taxon>
        <taxon>Halomarinibacterium</taxon>
    </lineage>
</organism>
<evidence type="ECO:0000313" key="2">
    <source>
        <dbReference type="Proteomes" id="UP001138686"/>
    </source>
</evidence>
<evidence type="ECO:0008006" key="3">
    <source>
        <dbReference type="Google" id="ProtNLM"/>
    </source>
</evidence>
<comment type="caution">
    <text evidence="1">The sequence shown here is derived from an EMBL/GenBank/DDBJ whole genome shotgun (WGS) entry which is preliminary data.</text>
</comment>
<gene>
    <name evidence="1" type="ORF">KXJ69_08090</name>
</gene>
<reference evidence="1" key="1">
    <citation type="submission" date="2021-07" db="EMBL/GenBank/DDBJ databases">
        <title>Aureisphaera sp. CAU 1614 isolated from sea sediment.</title>
        <authorList>
            <person name="Kim W."/>
        </authorList>
    </citation>
    <scope>NUCLEOTIDE SEQUENCE</scope>
    <source>
        <strain evidence="1">CAU 1614</strain>
    </source>
</reference>
<protein>
    <recommendedName>
        <fullName evidence="3">DUF4440 domain-containing protein</fullName>
    </recommendedName>
</protein>
<dbReference type="Proteomes" id="UP001138686">
    <property type="component" value="Unassembled WGS sequence"/>
</dbReference>
<keyword evidence="2" id="KW-1185">Reference proteome</keyword>
<sequence length="150" mass="17081">MRKIIWQLVLIATLTTGSISCLSAQENNLKDVESEIIEVSEKEINAFKNGDCETLDGFIDENATLYLNGRKAPNKNILIGFCNQIERPFEKPSFVGMEYLPISDSSAYVIRTMEFSKNEKVYKKEIVTKIWFKGSSGWKIVHLHSTITKL</sequence>